<reference evidence="2 3" key="1">
    <citation type="submission" date="2024-01" db="EMBL/GenBank/DDBJ databases">
        <title>The genomes of 5 underutilized Papilionoideae crops provide insights into root nodulation and disease resistanc.</title>
        <authorList>
            <person name="Jiang F."/>
        </authorList>
    </citation>
    <scope>NUCLEOTIDE SEQUENCE [LARGE SCALE GENOMIC DNA]</scope>
    <source>
        <strain evidence="2">DUOXIRENSHENG_FW03</strain>
        <tissue evidence="2">Leaves</tissue>
    </source>
</reference>
<gene>
    <name evidence="2" type="ORF">VNO78_12703</name>
</gene>
<evidence type="ECO:0000256" key="1">
    <source>
        <dbReference type="SAM" id="SignalP"/>
    </source>
</evidence>
<feature type="chain" id="PRO_5043021875" evidence="1">
    <location>
        <begin position="17"/>
        <end position="169"/>
    </location>
</feature>
<name>A0AAN9XPM0_PSOTE</name>
<dbReference type="AlphaFoldDB" id="A0AAN9XPM0"/>
<protein>
    <submittedName>
        <fullName evidence="2">Uncharacterized protein</fullName>
    </submittedName>
</protein>
<dbReference type="Proteomes" id="UP001386955">
    <property type="component" value="Unassembled WGS sequence"/>
</dbReference>
<evidence type="ECO:0000313" key="2">
    <source>
        <dbReference type="EMBL" id="KAK7401319.1"/>
    </source>
</evidence>
<keyword evidence="3" id="KW-1185">Reference proteome</keyword>
<sequence length="169" mass="18162">MVWMDIHLLCLNGILGLMAGKGDRGEYRPVPETVNVSQLGKLNSMGNIEAARVFPEVTCQPSLEDIRATSHDDNAFSTVEIHMDHAECCHSAVAPLLENMNMCCNSAAKPVQDADQDAVHIAAPQSYSGITDLALAEPDLCALAEVEFNGLVAMLNVSTSHRENAKVSV</sequence>
<evidence type="ECO:0000313" key="3">
    <source>
        <dbReference type="Proteomes" id="UP001386955"/>
    </source>
</evidence>
<feature type="signal peptide" evidence="1">
    <location>
        <begin position="1"/>
        <end position="16"/>
    </location>
</feature>
<dbReference type="EMBL" id="JAYMYS010000003">
    <property type="protein sequence ID" value="KAK7401319.1"/>
    <property type="molecule type" value="Genomic_DNA"/>
</dbReference>
<accession>A0AAN9XPM0</accession>
<organism evidence="2 3">
    <name type="scientific">Psophocarpus tetragonolobus</name>
    <name type="common">Winged bean</name>
    <name type="synonym">Dolichos tetragonolobus</name>
    <dbReference type="NCBI Taxonomy" id="3891"/>
    <lineage>
        <taxon>Eukaryota</taxon>
        <taxon>Viridiplantae</taxon>
        <taxon>Streptophyta</taxon>
        <taxon>Embryophyta</taxon>
        <taxon>Tracheophyta</taxon>
        <taxon>Spermatophyta</taxon>
        <taxon>Magnoliopsida</taxon>
        <taxon>eudicotyledons</taxon>
        <taxon>Gunneridae</taxon>
        <taxon>Pentapetalae</taxon>
        <taxon>rosids</taxon>
        <taxon>fabids</taxon>
        <taxon>Fabales</taxon>
        <taxon>Fabaceae</taxon>
        <taxon>Papilionoideae</taxon>
        <taxon>50 kb inversion clade</taxon>
        <taxon>NPAAA clade</taxon>
        <taxon>indigoferoid/millettioid clade</taxon>
        <taxon>Phaseoleae</taxon>
        <taxon>Psophocarpus</taxon>
    </lineage>
</organism>
<proteinExistence type="predicted"/>
<keyword evidence="1" id="KW-0732">Signal</keyword>
<comment type="caution">
    <text evidence="2">The sequence shown here is derived from an EMBL/GenBank/DDBJ whole genome shotgun (WGS) entry which is preliminary data.</text>
</comment>